<dbReference type="EMBL" id="BARS01028041">
    <property type="protein sequence ID" value="GAG03833.1"/>
    <property type="molecule type" value="Genomic_DNA"/>
</dbReference>
<sequence length="60" mass="6247">MQGWKTWAGAALLGITALIGGLEAVVDPQTLLIWKAATGSLGAFFTAVGIGHKIEKIKEP</sequence>
<gene>
    <name evidence="2" type="ORF">S01H1_43987</name>
</gene>
<organism evidence="2">
    <name type="scientific">marine sediment metagenome</name>
    <dbReference type="NCBI Taxonomy" id="412755"/>
    <lineage>
        <taxon>unclassified sequences</taxon>
        <taxon>metagenomes</taxon>
        <taxon>ecological metagenomes</taxon>
    </lineage>
</organism>
<keyword evidence="1" id="KW-0812">Transmembrane</keyword>
<dbReference type="AlphaFoldDB" id="X0UU56"/>
<evidence type="ECO:0000313" key="2">
    <source>
        <dbReference type="EMBL" id="GAG03833.1"/>
    </source>
</evidence>
<reference evidence="2" key="1">
    <citation type="journal article" date="2014" name="Front. Microbiol.">
        <title>High frequency of phylogenetically diverse reductive dehalogenase-homologous genes in deep subseafloor sedimentary metagenomes.</title>
        <authorList>
            <person name="Kawai M."/>
            <person name="Futagami T."/>
            <person name="Toyoda A."/>
            <person name="Takaki Y."/>
            <person name="Nishi S."/>
            <person name="Hori S."/>
            <person name="Arai W."/>
            <person name="Tsubouchi T."/>
            <person name="Morono Y."/>
            <person name="Uchiyama I."/>
            <person name="Ito T."/>
            <person name="Fujiyama A."/>
            <person name="Inagaki F."/>
            <person name="Takami H."/>
        </authorList>
    </citation>
    <scope>NUCLEOTIDE SEQUENCE</scope>
    <source>
        <strain evidence="2">Expedition CK06-06</strain>
    </source>
</reference>
<comment type="caution">
    <text evidence="2">The sequence shown here is derived from an EMBL/GenBank/DDBJ whole genome shotgun (WGS) entry which is preliminary data.</text>
</comment>
<feature type="transmembrane region" description="Helical" evidence="1">
    <location>
        <begin position="34"/>
        <end position="51"/>
    </location>
</feature>
<protein>
    <recommendedName>
        <fullName evidence="3">Holin</fullName>
    </recommendedName>
</protein>
<accession>X0UU56</accession>
<evidence type="ECO:0000256" key="1">
    <source>
        <dbReference type="SAM" id="Phobius"/>
    </source>
</evidence>
<evidence type="ECO:0008006" key="3">
    <source>
        <dbReference type="Google" id="ProtNLM"/>
    </source>
</evidence>
<keyword evidence="1" id="KW-1133">Transmembrane helix</keyword>
<name>X0UU56_9ZZZZ</name>
<keyword evidence="1" id="KW-0472">Membrane</keyword>
<proteinExistence type="predicted"/>